<comment type="caution">
    <text evidence="2">The sequence shown here is derived from an EMBL/GenBank/DDBJ whole genome shotgun (WGS) entry which is preliminary data.</text>
</comment>
<reference evidence="2 3" key="1">
    <citation type="submission" date="2019-10" db="EMBL/GenBank/DDBJ databases">
        <title>Muricauda olearia CL-SS4 JCM15563 genome.</title>
        <authorList>
            <person name="Liu L."/>
        </authorList>
    </citation>
    <scope>NUCLEOTIDE SEQUENCE [LARGE SCALE GENOMIC DNA]</scope>
    <source>
        <strain evidence="2 3">CL-SS4</strain>
    </source>
</reference>
<dbReference type="OrthoDB" id="9788327at2"/>
<dbReference type="Gene3D" id="3.10.620.30">
    <property type="match status" value="1"/>
</dbReference>
<dbReference type="EMBL" id="WELG01000001">
    <property type="protein sequence ID" value="KAB7530791.1"/>
    <property type="molecule type" value="Genomic_DNA"/>
</dbReference>
<dbReference type="Pfam" id="PF01841">
    <property type="entry name" value="Transglut_core"/>
    <property type="match status" value="1"/>
</dbReference>
<dbReference type="Proteomes" id="UP000429785">
    <property type="component" value="Unassembled WGS sequence"/>
</dbReference>
<organism evidence="2 3">
    <name type="scientific">Flagellimonas olearia</name>
    <dbReference type="NCBI Taxonomy" id="552546"/>
    <lineage>
        <taxon>Bacteria</taxon>
        <taxon>Pseudomonadati</taxon>
        <taxon>Bacteroidota</taxon>
        <taxon>Flavobacteriia</taxon>
        <taxon>Flavobacteriales</taxon>
        <taxon>Flavobacteriaceae</taxon>
        <taxon>Flagellimonas</taxon>
    </lineage>
</organism>
<dbReference type="RefSeq" id="WP_152130666.1">
    <property type="nucleotide sequence ID" value="NZ_WELG01000001.1"/>
</dbReference>
<evidence type="ECO:0000313" key="2">
    <source>
        <dbReference type="EMBL" id="KAB7530791.1"/>
    </source>
</evidence>
<evidence type="ECO:0000259" key="1">
    <source>
        <dbReference type="SMART" id="SM00460"/>
    </source>
</evidence>
<dbReference type="PANTHER" id="PTHR46333:SF2">
    <property type="entry name" value="CYTOKINESIS PROTEIN 3"/>
    <property type="match status" value="1"/>
</dbReference>
<proteinExistence type="predicted"/>
<dbReference type="AlphaFoldDB" id="A0A6I1E4K3"/>
<protein>
    <recommendedName>
        <fullName evidence="1">Transglutaminase-like domain-containing protein</fullName>
    </recommendedName>
</protein>
<feature type="domain" description="Transglutaminase-like" evidence="1">
    <location>
        <begin position="92"/>
        <end position="156"/>
    </location>
</feature>
<dbReference type="InterPro" id="IPR038765">
    <property type="entry name" value="Papain-like_cys_pep_sf"/>
</dbReference>
<dbReference type="SUPFAM" id="SSF54001">
    <property type="entry name" value="Cysteine proteinases"/>
    <property type="match status" value="1"/>
</dbReference>
<dbReference type="InterPro" id="IPR002931">
    <property type="entry name" value="Transglutaminase-like"/>
</dbReference>
<dbReference type="SMART" id="SM00460">
    <property type="entry name" value="TGc"/>
    <property type="match status" value="1"/>
</dbReference>
<sequence>MTKYLYILLFIFSHTYVLGNPNYEKIDKESKNVPDSLTSSHQITDFLTSKWKGEDEKVRALHIWITHNIHYDVSQINGVFNYGSYDEMVEETVKTRKGICGHYARLFHHMCESIGIESFIISGYTREWDSKEISQLDHAWNAVKINNQYLFIDNTFAAGYLDHNDDYVHEFSDDYFLIPPKDLIKTHVPFDPLWQFLDNPINNMDFKNRDFSKLNISGDFDYRDSIATMTKLDSIIRIKKKVARIKRSGITNRLIQEYINEREEQIENLTYGRWVAIFNGISNMTNDAKDEINLGISFNNIFFGYMNKGFRNPKIDDQQIKSTIEKVNLHFYQGKNQLKKSKDLLNGLEYSGKNVEHLKSSVNHKQELIDFIAEMEYKLLEIELSIVKNTDYANRYLKKWKPLRPWVPYE</sequence>
<dbReference type="InterPro" id="IPR052557">
    <property type="entry name" value="CAP/Cytokinesis_protein"/>
</dbReference>
<name>A0A6I1E4K3_9FLAO</name>
<dbReference type="PANTHER" id="PTHR46333">
    <property type="entry name" value="CYTOKINESIS PROTEIN 3"/>
    <property type="match status" value="1"/>
</dbReference>
<evidence type="ECO:0000313" key="3">
    <source>
        <dbReference type="Proteomes" id="UP000429785"/>
    </source>
</evidence>
<accession>A0A6I1E4K3</accession>
<gene>
    <name evidence="2" type="ORF">F8C76_04645</name>
</gene>
<dbReference type="GO" id="GO:0005737">
    <property type="term" value="C:cytoplasm"/>
    <property type="evidence" value="ECO:0007669"/>
    <property type="project" value="TreeGrafter"/>
</dbReference>